<protein>
    <recommendedName>
        <fullName evidence="5">Vezatin</fullName>
    </recommendedName>
</protein>
<feature type="region of interest" description="Disordered" evidence="13">
    <location>
        <begin position="406"/>
        <end position="430"/>
    </location>
</feature>
<dbReference type="Proteomes" id="UP000694558">
    <property type="component" value="Chromosome 2"/>
</dbReference>
<keyword evidence="12" id="KW-0539">Nucleus</keyword>
<feature type="transmembrane region" description="Helical" evidence="14">
    <location>
        <begin position="177"/>
        <end position="194"/>
    </location>
</feature>
<feature type="compositionally biased region" description="Basic and acidic residues" evidence="13">
    <location>
        <begin position="625"/>
        <end position="640"/>
    </location>
</feature>
<keyword evidence="10" id="KW-0175">Coiled coil</keyword>
<keyword evidence="6" id="KW-1003">Cell membrane</keyword>
<dbReference type="GO" id="GO:0005634">
    <property type="term" value="C:nucleus"/>
    <property type="evidence" value="ECO:0007669"/>
    <property type="project" value="UniProtKB-SubCell"/>
</dbReference>
<name>A0A8D3DH28_SCOMX</name>
<feature type="region of interest" description="Disordered" evidence="13">
    <location>
        <begin position="606"/>
        <end position="640"/>
    </location>
</feature>
<evidence type="ECO:0000256" key="2">
    <source>
        <dbReference type="ARBA" id="ARBA00004536"/>
    </source>
</evidence>
<evidence type="ECO:0000256" key="5">
    <source>
        <dbReference type="ARBA" id="ARBA00018125"/>
    </source>
</evidence>
<dbReference type="GO" id="GO:0098609">
    <property type="term" value="P:cell-cell adhesion"/>
    <property type="evidence" value="ECO:0007669"/>
    <property type="project" value="InterPro"/>
</dbReference>
<gene>
    <name evidence="16" type="primary">VEZT</name>
</gene>
<evidence type="ECO:0000256" key="7">
    <source>
        <dbReference type="ARBA" id="ARBA00022692"/>
    </source>
</evidence>
<feature type="region of interest" description="Disordered" evidence="13">
    <location>
        <begin position="824"/>
        <end position="849"/>
    </location>
</feature>
<evidence type="ECO:0000256" key="9">
    <source>
        <dbReference type="ARBA" id="ARBA00022989"/>
    </source>
</evidence>
<dbReference type="InterPro" id="IPR026859">
    <property type="entry name" value="Myosin-bd"/>
</dbReference>
<dbReference type="GeneTree" id="ENSGT00390000003290"/>
<proteinExistence type="inferred from homology"/>
<evidence type="ECO:0000259" key="15">
    <source>
        <dbReference type="Pfam" id="PF12632"/>
    </source>
</evidence>
<sequence length="849" mass="93157">MSQVATCSLLCLFSIPPSLPPSLIVSSDRSPSDSSVSSLSLSQNSPLFQYLHDLGHTDFEACPAATREEEEEYGEREGDRDERQKTSGGRLWRLVDTMWRWSPIHQAAASHELEQQLDCVFGQYSVRCILDQDVLLQEDVELIELLDPRLLTLASSPSGSAGRTSALPRPGLIASPSLWDFAGLVGLVAVLMGLRSVSEGLWSLAAAPCGLALLGWAALRGIVLWRRGHMQRDVHARAAQLQTLLHNSKTLTGLSRKALRLVQETEVISRGFTLLLDRVSAAGSFSRAGPGAVPRGQQLIGLRKSLYRALRSAFRASRRATCHMLKTFPLNSEIDNVTNYVSAVPLKELGLGLGIEHLGDEQAQELTDDYSLPAMKMLFQLWVGQSSECFRRLALLLSPSRIEEPEEAAFKGETSPLPPPSSPPPLHRSIGAVTEPLHHALAGCLGEVQRSYDFHRHFETQPRTAGSDRTGRAREKCRELNTLHTSIRSLQLHLKALLSEMIILEDDLEKLMVSKQLTELTCDGYQDLSDRLHQLQPHMQASAGCWEDTIGQVQRMLRRANACPGNIEGLQQCGTPVSEIPAPPPSYPLILDRDPVPEELEWEAYVSDSDSDGEGRGSWCDLLSPEERERQRREREESRRVLSELKAVLGFRASEGERMKRKQLLFNDQAAVTPSAREDGLDPDDKPSDAPTSVGSVESGHEEGNHAAGSEGEEEEEGEENGATPDTFAEPATREFSCGLEAEEDGESGGSSVCNRGGGGESELHQYDGGFPEEAESQNGLDCLLKPRVPAVSVMDRLTEIHGSEALSFSSALAAQVAARSHSLVNMEEQTFGDADGEEDEEEEEEERD</sequence>
<dbReference type="Pfam" id="PF12632">
    <property type="entry name" value="Vezatin"/>
    <property type="match status" value="1"/>
</dbReference>
<dbReference type="Ensembl" id="ENSSMAT00000066292.1">
    <property type="protein sequence ID" value="ENSSMAP00000058837.1"/>
    <property type="gene ID" value="ENSSMAG00000028160.1"/>
</dbReference>
<evidence type="ECO:0000256" key="10">
    <source>
        <dbReference type="ARBA" id="ARBA00023054"/>
    </source>
</evidence>
<feature type="domain" description="Myosin-binding" evidence="15">
    <location>
        <begin position="184"/>
        <end position="495"/>
    </location>
</feature>
<feature type="compositionally biased region" description="Basic and acidic residues" evidence="13">
    <location>
        <begin position="75"/>
        <end position="85"/>
    </location>
</feature>
<feature type="compositionally biased region" description="Acidic residues" evidence="13">
    <location>
        <begin position="711"/>
        <end position="720"/>
    </location>
</feature>
<evidence type="ECO:0000256" key="13">
    <source>
        <dbReference type="SAM" id="MobiDB-lite"/>
    </source>
</evidence>
<feature type="region of interest" description="Disordered" evidence="13">
    <location>
        <begin position="65"/>
        <end position="87"/>
    </location>
</feature>
<evidence type="ECO:0000256" key="8">
    <source>
        <dbReference type="ARBA" id="ARBA00022949"/>
    </source>
</evidence>
<keyword evidence="9 14" id="KW-1133">Transmembrane helix</keyword>
<comment type="subcellular location">
    <subcellularLocation>
        <location evidence="2">Cell junction</location>
        <location evidence="2">Adherens junction</location>
    </subcellularLocation>
    <subcellularLocation>
        <location evidence="3">Cell membrane</location>
        <topology evidence="3">Multi-pass membrane protein</topology>
    </subcellularLocation>
    <subcellularLocation>
        <location evidence="1">Nucleus</location>
    </subcellularLocation>
</comment>
<evidence type="ECO:0000256" key="12">
    <source>
        <dbReference type="ARBA" id="ARBA00023242"/>
    </source>
</evidence>
<comment type="similarity">
    <text evidence="4">Belongs to the vezatin family.</text>
</comment>
<evidence type="ECO:0000313" key="16">
    <source>
        <dbReference type="Ensembl" id="ENSSMAP00000058837.1"/>
    </source>
</evidence>
<keyword evidence="7 14" id="KW-0812">Transmembrane</keyword>
<feature type="compositionally biased region" description="Basic and acidic residues" evidence="13">
    <location>
        <begin position="676"/>
        <end position="688"/>
    </location>
</feature>
<evidence type="ECO:0000256" key="3">
    <source>
        <dbReference type="ARBA" id="ARBA00004651"/>
    </source>
</evidence>
<dbReference type="InterPro" id="IPR026858">
    <property type="entry name" value="Vezatin"/>
</dbReference>
<feature type="region of interest" description="Disordered" evidence="13">
    <location>
        <begin position="669"/>
        <end position="778"/>
    </location>
</feature>
<feature type="compositionally biased region" description="Pro residues" evidence="13">
    <location>
        <begin position="416"/>
        <end position="426"/>
    </location>
</feature>
<reference evidence="16" key="1">
    <citation type="submission" date="2023-05" db="EMBL/GenBank/DDBJ databases">
        <title>High-quality long-read genome of Scophthalmus maximus.</title>
        <authorList>
            <person name="Lien S."/>
            <person name="Martinez P."/>
        </authorList>
    </citation>
    <scope>NUCLEOTIDE SEQUENCE [LARGE SCALE GENOMIC DNA]</scope>
</reference>
<feature type="transmembrane region" description="Helical" evidence="14">
    <location>
        <begin position="201"/>
        <end position="225"/>
    </location>
</feature>
<keyword evidence="11 14" id="KW-0472">Membrane</keyword>
<dbReference type="GO" id="GO:0005886">
    <property type="term" value="C:plasma membrane"/>
    <property type="evidence" value="ECO:0007669"/>
    <property type="project" value="UniProtKB-SubCell"/>
</dbReference>
<dbReference type="PANTHER" id="PTHR15989">
    <property type="entry name" value="VEZATIN"/>
    <property type="match status" value="1"/>
</dbReference>
<dbReference type="PANTHER" id="PTHR15989:SF5">
    <property type="entry name" value="VEZATIN"/>
    <property type="match status" value="1"/>
</dbReference>
<dbReference type="GO" id="GO:0005912">
    <property type="term" value="C:adherens junction"/>
    <property type="evidence" value="ECO:0007669"/>
    <property type="project" value="UniProtKB-SubCell"/>
</dbReference>
<accession>A0A8D3DH28</accession>
<organism evidence="16 17">
    <name type="scientific">Scophthalmus maximus</name>
    <name type="common">Turbot</name>
    <name type="synonym">Psetta maxima</name>
    <dbReference type="NCBI Taxonomy" id="52904"/>
    <lineage>
        <taxon>Eukaryota</taxon>
        <taxon>Metazoa</taxon>
        <taxon>Chordata</taxon>
        <taxon>Craniata</taxon>
        <taxon>Vertebrata</taxon>
        <taxon>Euteleostomi</taxon>
        <taxon>Actinopterygii</taxon>
        <taxon>Neopterygii</taxon>
        <taxon>Teleostei</taxon>
        <taxon>Neoteleostei</taxon>
        <taxon>Acanthomorphata</taxon>
        <taxon>Carangaria</taxon>
        <taxon>Pleuronectiformes</taxon>
        <taxon>Pleuronectoidei</taxon>
        <taxon>Scophthalmidae</taxon>
        <taxon>Scophthalmus</taxon>
    </lineage>
</organism>
<evidence type="ECO:0000256" key="1">
    <source>
        <dbReference type="ARBA" id="ARBA00004123"/>
    </source>
</evidence>
<evidence type="ECO:0000256" key="14">
    <source>
        <dbReference type="SAM" id="Phobius"/>
    </source>
</evidence>
<keyword evidence="8" id="KW-0965">Cell junction</keyword>
<reference evidence="16" key="2">
    <citation type="submission" date="2025-08" db="UniProtKB">
        <authorList>
            <consortium name="Ensembl"/>
        </authorList>
    </citation>
    <scope>IDENTIFICATION</scope>
</reference>
<evidence type="ECO:0000256" key="11">
    <source>
        <dbReference type="ARBA" id="ARBA00023136"/>
    </source>
</evidence>
<evidence type="ECO:0000256" key="4">
    <source>
        <dbReference type="ARBA" id="ARBA00007245"/>
    </source>
</evidence>
<evidence type="ECO:0000313" key="17">
    <source>
        <dbReference type="Proteomes" id="UP000694558"/>
    </source>
</evidence>
<feature type="compositionally biased region" description="Acidic residues" evidence="13">
    <location>
        <begin position="835"/>
        <end position="849"/>
    </location>
</feature>
<dbReference type="AlphaFoldDB" id="A0A8D3DH28"/>
<evidence type="ECO:0000256" key="6">
    <source>
        <dbReference type="ARBA" id="ARBA00022475"/>
    </source>
</evidence>
<dbReference type="GO" id="GO:0017022">
    <property type="term" value="F:myosin binding"/>
    <property type="evidence" value="ECO:0007669"/>
    <property type="project" value="InterPro"/>
</dbReference>